<dbReference type="KEGG" id="psac:PSM36_0188"/>
<protein>
    <submittedName>
        <fullName evidence="4">Transposase IS204/IS1001/IS1096/IS1165 family protein</fullName>
    </submittedName>
</protein>
<proteinExistence type="predicted"/>
<gene>
    <name evidence="2" type="ORF">PSM36_0188</name>
    <name evidence="3" type="ORF">PSM36_0273</name>
    <name evidence="4" type="ORF">PSM36_1897</name>
    <name evidence="5" type="ORF">PSM36_1956</name>
</gene>
<dbReference type="InterPro" id="IPR047951">
    <property type="entry name" value="Transpos_ISL3"/>
</dbReference>
<sequence>MSLTKSQSRTAKLLSLSHSQVSRIMHRSVSRGLERRDKSDIYPHLSIDEKATKKGHHYLSILSDERAGVVIEVVSGRTKKSVDDLCVKLSQKQRKSVKTVCTDMWDAYIYGANKYFKEAKLCHDNFHLVGYLNKAVDKVRKREVKTNDALKKSKYLFLKDKMNFTNKQYIAFEAISNANYEVSRAWRVKENFRDIAFRQNRLDALAIYSFWRLDAQRANIKEMNEVVEMFDRHQNGIVNAIETGASNARAERLNSSIQEIKTIARGYRNDDNFRVAILFFHGNLDMYP</sequence>
<dbReference type="EMBL" id="LT605205">
    <property type="protein sequence ID" value="SCD20765.1"/>
    <property type="molecule type" value="Genomic_DNA"/>
</dbReference>
<dbReference type="EMBL" id="LT605205">
    <property type="protein sequence ID" value="SCD20713.1"/>
    <property type="molecule type" value="Genomic_DNA"/>
</dbReference>
<keyword evidence="6" id="KW-1185">Reference proteome</keyword>
<evidence type="ECO:0000313" key="5">
    <source>
        <dbReference type="EMBL" id="SCD20765.1"/>
    </source>
</evidence>
<dbReference type="PANTHER" id="PTHR33498:SF1">
    <property type="entry name" value="TRANSPOSASE FOR INSERTION SEQUENCE ELEMENT IS1557"/>
    <property type="match status" value="1"/>
</dbReference>
<dbReference type="PANTHER" id="PTHR33498">
    <property type="entry name" value="TRANSPOSASE FOR INSERTION SEQUENCE ELEMENT IS1557"/>
    <property type="match status" value="1"/>
</dbReference>
<evidence type="ECO:0000313" key="2">
    <source>
        <dbReference type="EMBL" id="SCD19024.1"/>
    </source>
</evidence>
<accession>A0A1R3SWQ7</accession>
<dbReference type="STRING" id="1642647.PSM36_0188"/>
<dbReference type="EMBL" id="LT605205">
    <property type="protein sequence ID" value="SCD19024.1"/>
    <property type="molecule type" value="Genomic_DNA"/>
</dbReference>
<dbReference type="KEGG" id="psac:PSM36_0273"/>
<reference evidence="6" key="2">
    <citation type="submission" date="2016-08" db="EMBL/GenBank/DDBJ databases">
        <authorList>
            <person name="Wibberg D."/>
        </authorList>
    </citation>
    <scope>NUCLEOTIDE SEQUENCE [LARGE SCALE GENOMIC DNA]</scope>
</reference>
<dbReference type="Pfam" id="PF01610">
    <property type="entry name" value="DDE_Tnp_ISL3"/>
    <property type="match status" value="1"/>
</dbReference>
<dbReference type="RefSeq" id="WP_161947535.1">
    <property type="nucleotide sequence ID" value="NZ_LT605205.1"/>
</dbReference>
<dbReference type="KEGG" id="psac:PSM36_1956"/>
<reference evidence="4 6" key="1">
    <citation type="submission" date="2016-08" db="EMBL/GenBank/DDBJ databases">
        <authorList>
            <person name="Seilhamer J.J."/>
        </authorList>
    </citation>
    <scope>NUCLEOTIDE SEQUENCE [LARGE SCALE GENOMIC DNA]</scope>
    <source>
        <strain evidence="4">M3/6</strain>
    </source>
</reference>
<dbReference type="NCBIfam" id="NF033550">
    <property type="entry name" value="transpos_ISL3"/>
    <property type="match status" value="1"/>
</dbReference>
<feature type="domain" description="Transposase IS204/IS1001/IS1096/IS1165 DDE" evidence="1">
    <location>
        <begin position="45"/>
        <end position="277"/>
    </location>
</feature>
<evidence type="ECO:0000313" key="6">
    <source>
        <dbReference type="Proteomes" id="UP000187464"/>
    </source>
</evidence>
<evidence type="ECO:0000259" key="1">
    <source>
        <dbReference type="Pfam" id="PF01610"/>
    </source>
</evidence>
<dbReference type="KEGG" id="psac:PSM36_1897"/>
<organism evidence="4 6">
    <name type="scientific">Proteiniphilum saccharofermentans</name>
    <dbReference type="NCBI Taxonomy" id="1642647"/>
    <lineage>
        <taxon>Bacteria</taxon>
        <taxon>Pseudomonadati</taxon>
        <taxon>Bacteroidota</taxon>
        <taxon>Bacteroidia</taxon>
        <taxon>Bacteroidales</taxon>
        <taxon>Dysgonomonadaceae</taxon>
        <taxon>Proteiniphilum</taxon>
    </lineage>
</organism>
<dbReference type="AlphaFoldDB" id="A0A1R3SWQ7"/>
<evidence type="ECO:0000313" key="4">
    <source>
        <dbReference type="EMBL" id="SCD20713.1"/>
    </source>
</evidence>
<name>A0A1R3SWQ7_9BACT</name>
<dbReference type="EMBL" id="LT605205">
    <property type="protein sequence ID" value="SCD19108.1"/>
    <property type="molecule type" value="Genomic_DNA"/>
</dbReference>
<evidence type="ECO:0000313" key="3">
    <source>
        <dbReference type="EMBL" id="SCD19108.1"/>
    </source>
</evidence>
<dbReference type="Proteomes" id="UP000187464">
    <property type="component" value="Chromosome I"/>
</dbReference>
<dbReference type="InterPro" id="IPR002560">
    <property type="entry name" value="Transposase_DDE"/>
</dbReference>